<dbReference type="VEuPathDB" id="VectorBase:ADIR000923"/>
<proteinExistence type="predicted"/>
<feature type="compositionally biased region" description="Basic residues" evidence="1">
    <location>
        <begin position="172"/>
        <end position="188"/>
    </location>
</feature>
<evidence type="ECO:0000313" key="2">
    <source>
        <dbReference type="EnsemblMetazoa" id="ADIR000923-PA"/>
    </source>
</evidence>
<sequence>NPTAVGPAIRSSSPVLVPAPQQLGLEVDRRRLQVVVVHRSSSVVAPARSSAHKSRTCPAPTQIQVRSVAANNKKTTIGVLGSAKRPGVSKPARLCLCALSNCSLGVRVIVSVCVHCVHSFQCHHSASDSREAAFQSIAPVEEINGDLKPVPARHGFTDEQKGKVHGPYSTHAHTRSRSHAARQQRRLPKVAEVSGPRWFFRTERGKRNRTTDNQPGQRTSKQCVYRAPSGVS</sequence>
<name>A0A182MZW8_9DIPT</name>
<feature type="region of interest" description="Disordered" evidence="1">
    <location>
        <begin position="157"/>
        <end position="232"/>
    </location>
</feature>
<reference evidence="2" key="2">
    <citation type="submission" date="2020-05" db="UniProtKB">
        <authorList>
            <consortium name="EnsemblMetazoa"/>
        </authorList>
    </citation>
    <scope>IDENTIFICATION</scope>
    <source>
        <strain evidence="2">WRAIR2</strain>
    </source>
</reference>
<evidence type="ECO:0000256" key="1">
    <source>
        <dbReference type="SAM" id="MobiDB-lite"/>
    </source>
</evidence>
<accession>A0A182MZW8</accession>
<evidence type="ECO:0000313" key="3">
    <source>
        <dbReference type="Proteomes" id="UP000075884"/>
    </source>
</evidence>
<dbReference type="EnsemblMetazoa" id="ADIR000923-RA">
    <property type="protein sequence ID" value="ADIR000923-PA"/>
    <property type="gene ID" value="ADIR000923"/>
</dbReference>
<reference evidence="3" key="1">
    <citation type="submission" date="2013-03" db="EMBL/GenBank/DDBJ databases">
        <title>The Genome Sequence of Anopheles dirus WRAIR2.</title>
        <authorList>
            <consortium name="The Broad Institute Genomics Platform"/>
            <person name="Neafsey D.E."/>
            <person name="Walton C."/>
            <person name="Walker B."/>
            <person name="Young S.K."/>
            <person name="Zeng Q."/>
            <person name="Gargeya S."/>
            <person name="Fitzgerald M."/>
            <person name="Haas B."/>
            <person name="Abouelleil A."/>
            <person name="Allen A.W."/>
            <person name="Alvarado L."/>
            <person name="Arachchi H.M."/>
            <person name="Berlin A.M."/>
            <person name="Chapman S.B."/>
            <person name="Gainer-Dewar J."/>
            <person name="Goldberg J."/>
            <person name="Griggs A."/>
            <person name="Gujja S."/>
            <person name="Hansen M."/>
            <person name="Howarth C."/>
            <person name="Imamovic A."/>
            <person name="Ireland A."/>
            <person name="Larimer J."/>
            <person name="McCowan C."/>
            <person name="Murphy C."/>
            <person name="Pearson M."/>
            <person name="Poon T.W."/>
            <person name="Priest M."/>
            <person name="Roberts A."/>
            <person name="Saif S."/>
            <person name="Shea T."/>
            <person name="Sisk P."/>
            <person name="Sykes S."/>
            <person name="Wortman J."/>
            <person name="Nusbaum C."/>
            <person name="Birren B."/>
        </authorList>
    </citation>
    <scope>NUCLEOTIDE SEQUENCE [LARGE SCALE GENOMIC DNA]</scope>
    <source>
        <strain evidence="3">WRAIR2</strain>
    </source>
</reference>
<keyword evidence="3" id="KW-1185">Reference proteome</keyword>
<organism evidence="2 3">
    <name type="scientific">Anopheles dirus</name>
    <dbReference type="NCBI Taxonomy" id="7168"/>
    <lineage>
        <taxon>Eukaryota</taxon>
        <taxon>Metazoa</taxon>
        <taxon>Ecdysozoa</taxon>
        <taxon>Arthropoda</taxon>
        <taxon>Hexapoda</taxon>
        <taxon>Insecta</taxon>
        <taxon>Pterygota</taxon>
        <taxon>Neoptera</taxon>
        <taxon>Endopterygota</taxon>
        <taxon>Diptera</taxon>
        <taxon>Nematocera</taxon>
        <taxon>Culicoidea</taxon>
        <taxon>Culicidae</taxon>
        <taxon>Anophelinae</taxon>
        <taxon>Anopheles</taxon>
    </lineage>
</organism>
<dbReference type="Proteomes" id="UP000075884">
    <property type="component" value="Unassembled WGS sequence"/>
</dbReference>
<feature type="compositionally biased region" description="Polar residues" evidence="1">
    <location>
        <begin position="211"/>
        <end position="222"/>
    </location>
</feature>
<protein>
    <submittedName>
        <fullName evidence="2">Uncharacterized protein</fullName>
    </submittedName>
</protein>
<dbReference type="AlphaFoldDB" id="A0A182MZW8"/>